<accession>A0A5D4XRN5</accession>
<evidence type="ECO:0000313" key="2">
    <source>
        <dbReference type="Proteomes" id="UP000324973"/>
    </source>
</evidence>
<organism evidence="1 2">
    <name type="scientific">Luteimonas viscosa</name>
    <dbReference type="NCBI Taxonomy" id="1132694"/>
    <lineage>
        <taxon>Bacteria</taxon>
        <taxon>Pseudomonadati</taxon>
        <taxon>Pseudomonadota</taxon>
        <taxon>Gammaproteobacteria</taxon>
        <taxon>Lysobacterales</taxon>
        <taxon>Lysobacteraceae</taxon>
        <taxon>Luteimonas</taxon>
    </lineage>
</organism>
<gene>
    <name evidence="1" type="ORF">FZO89_03415</name>
</gene>
<keyword evidence="2" id="KW-1185">Reference proteome</keyword>
<dbReference type="OrthoDB" id="5987447at2"/>
<evidence type="ECO:0000313" key="1">
    <source>
        <dbReference type="EMBL" id="TYT25390.1"/>
    </source>
</evidence>
<protein>
    <submittedName>
        <fullName evidence="1">Uncharacterized protein</fullName>
    </submittedName>
</protein>
<dbReference type="RefSeq" id="WP_149101941.1">
    <property type="nucleotide sequence ID" value="NZ_VTFT01000001.1"/>
</dbReference>
<dbReference type="AlphaFoldDB" id="A0A5D4XRN5"/>
<reference evidence="1 2" key="1">
    <citation type="submission" date="2019-08" db="EMBL/GenBank/DDBJ databases">
        <title>Luteimonas viscosus sp. nov., isolated from soil of a sunflower field.</title>
        <authorList>
            <person name="Jianli Z."/>
            <person name="Ying Z."/>
        </authorList>
    </citation>
    <scope>NUCLEOTIDE SEQUENCE [LARGE SCALE GENOMIC DNA]</scope>
    <source>
        <strain evidence="1 2">XBU10</strain>
    </source>
</reference>
<dbReference type="EMBL" id="VTFT01000001">
    <property type="protein sequence ID" value="TYT25390.1"/>
    <property type="molecule type" value="Genomic_DNA"/>
</dbReference>
<dbReference type="Proteomes" id="UP000324973">
    <property type="component" value="Unassembled WGS sequence"/>
</dbReference>
<proteinExistence type="predicted"/>
<sequence length="98" mass="10777">MSAGTGDERCGSDAYPLPMAYDGEDPAAMSEFHDLLHGCIQLPDDQQFWSCLEEGLQRIEETLPPGRAAGFEYAVDRILVQQGLTTWAFRKGRTTPAA</sequence>
<name>A0A5D4XRN5_9GAMM</name>
<comment type="caution">
    <text evidence="1">The sequence shown here is derived from an EMBL/GenBank/DDBJ whole genome shotgun (WGS) entry which is preliminary data.</text>
</comment>